<dbReference type="SUPFAM" id="SSF117281">
    <property type="entry name" value="Kelch motif"/>
    <property type="match status" value="1"/>
</dbReference>
<dbReference type="Proteomes" id="UP000314982">
    <property type="component" value="Unassembled WGS sequence"/>
</dbReference>
<reference evidence="1" key="2">
    <citation type="submission" date="2025-08" db="UniProtKB">
        <authorList>
            <consortium name="Ensembl"/>
        </authorList>
    </citation>
    <scope>IDENTIFICATION</scope>
</reference>
<dbReference type="InterPro" id="IPR052637">
    <property type="entry name" value="KLHDC3-like"/>
</dbReference>
<dbReference type="GO" id="GO:0005737">
    <property type="term" value="C:cytoplasm"/>
    <property type="evidence" value="ECO:0007669"/>
    <property type="project" value="TreeGrafter"/>
</dbReference>
<protein>
    <submittedName>
        <fullName evidence="1">Kelch domain containing 3</fullName>
    </submittedName>
</protein>
<dbReference type="GO" id="GO:0003682">
    <property type="term" value="F:chromatin binding"/>
    <property type="evidence" value="ECO:0007669"/>
    <property type="project" value="InterPro"/>
</dbReference>
<evidence type="ECO:0000313" key="1">
    <source>
        <dbReference type="Ensembl" id="ENSHHUP00000076479.1"/>
    </source>
</evidence>
<reference evidence="1" key="3">
    <citation type="submission" date="2025-09" db="UniProtKB">
        <authorList>
            <consortium name="Ensembl"/>
        </authorList>
    </citation>
    <scope>IDENTIFICATION</scope>
</reference>
<dbReference type="STRING" id="62062.ENSHHUP00000076479"/>
<dbReference type="AlphaFoldDB" id="A0A4W5QW14"/>
<dbReference type="Ensembl" id="ENSHHUT00000078977.1">
    <property type="protein sequence ID" value="ENSHHUP00000076479.1"/>
    <property type="gene ID" value="ENSHHUG00000044763.1"/>
</dbReference>
<dbReference type="PANTHER" id="PTHR46461:SF1">
    <property type="entry name" value="KELCH DOMAIN-CONTAINING PROTEIN 3"/>
    <property type="match status" value="1"/>
</dbReference>
<dbReference type="Pfam" id="PF24681">
    <property type="entry name" value="Kelch_KLHDC2_KLHL20_DRC7"/>
    <property type="match status" value="1"/>
</dbReference>
<dbReference type="InterPro" id="IPR015915">
    <property type="entry name" value="Kelch-typ_b-propeller"/>
</dbReference>
<organism evidence="1 2">
    <name type="scientific">Hucho hucho</name>
    <name type="common">huchen</name>
    <dbReference type="NCBI Taxonomy" id="62062"/>
    <lineage>
        <taxon>Eukaryota</taxon>
        <taxon>Metazoa</taxon>
        <taxon>Chordata</taxon>
        <taxon>Craniata</taxon>
        <taxon>Vertebrata</taxon>
        <taxon>Euteleostomi</taxon>
        <taxon>Actinopterygii</taxon>
        <taxon>Neopterygii</taxon>
        <taxon>Teleostei</taxon>
        <taxon>Protacanthopterygii</taxon>
        <taxon>Salmoniformes</taxon>
        <taxon>Salmonidae</taxon>
        <taxon>Salmoninae</taxon>
        <taxon>Hucho</taxon>
    </lineage>
</organism>
<dbReference type="Gene3D" id="2.120.10.80">
    <property type="entry name" value="Kelch-type beta propeller"/>
    <property type="match status" value="1"/>
</dbReference>
<keyword evidence="2" id="KW-1185">Reference proteome</keyword>
<reference evidence="2" key="1">
    <citation type="submission" date="2018-06" db="EMBL/GenBank/DDBJ databases">
        <title>Genome assembly of Danube salmon.</title>
        <authorList>
            <person name="Macqueen D.J."/>
            <person name="Gundappa M.K."/>
        </authorList>
    </citation>
    <scope>NUCLEOTIDE SEQUENCE [LARGE SCALE GENOMIC DNA]</scope>
</reference>
<name>A0A4W5QW14_9TELE</name>
<dbReference type="GeneTree" id="ENSGT00940000157952"/>
<sequence length="178" mass="20122">LSPLFSRLCPSPLSSLSSLSLFPGTPARWRDFHSATIIGTKMFVFGGRADRFGPFHSSNEIYCNKIKVFDTETNSWLNTATAQLLPDGRRSHSAFSYNGELYIFGGYNARLDRHFNDLWKFNPEAFSWKKVEPQGKGPCPRRRQCCCLVGDRIILFGGTRTQPSLSHNVLHKLTSVFT</sequence>
<proteinExistence type="predicted"/>
<evidence type="ECO:0000313" key="2">
    <source>
        <dbReference type="Proteomes" id="UP000314982"/>
    </source>
</evidence>
<accession>A0A4W5QW14</accession>
<dbReference type="PANTHER" id="PTHR46461">
    <property type="entry name" value="KELCH DOMAIN-CONTAINING PROTEIN 3"/>
    <property type="match status" value="1"/>
</dbReference>